<protein>
    <recommendedName>
        <fullName evidence="1">PsbP C-terminal domain-containing protein</fullName>
    </recommendedName>
</protein>
<dbReference type="GO" id="GO:0019898">
    <property type="term" value="C:extrinsic component of membrane"/>
    <property type="evidence" value="ECO:0007669"/>
    <property type="project" value="InterPro"/>
</dbReference>
<evidence type="ECO:0000313" key="3">
    <source>
        <dbReference type="Proteomes" id="UP000265515"/>
    </source>
</evidence>
<organism evidence="2 3">
    <name type="scientific">Chara braunii</name>
    <name type="common">Braun's stonewort</name>
    <dbReference type="NCBI Taxonomy" id="69332"/>
    <lineage>
        <taxon>Eukaryota</taxon>
        <taxon>Viridiplantae</taxon>
        <taxon>Streptophyta</taxon>
        <taxon>Charophyceae</taxon>
        <taxon>Charales</taxon>
        <taxon>Characeae</taxon>
        <taxon>Chara</taxon>
    </lineage>
</organism>
<dbReference type="Gramene" id="GBG63857">
    <property type="protein sequence ID" value="GBG63857"/>
    <property type="gene ID" value="CBR_g39641"/>
</dbReference>
<dbReference type="GO" id="GO:0009654">
    <property type="term" value="C:photosystem II oxygen evolving complex"/>
    <property type="evidence" value="ECO:0007669"/>
    <property type="project" value="InterPro"/>
</dbReference>
<proteinExistence type="predicted"/>
<reference evidence="2 3" key="1">
    <citation type="journal article" date="2018" name="Cell">
        <title>The Chara Genome: Secondary Complexity and Implications for Plant Terrestrialization.</title>
        <authorList>
            <person name="Nishiyama T."/>
            <person name="Sakayama H."/>
            <person name="Vries J.D."/>
            <person name="Buschmann H."/>
            <person name="Saint-Marcoux D."/>
            <person name="Ullrich K.K."/>
            <person name="Haas F.B."/>
            <person name="Vanderstraeten L."/>
            <person name="Becker D."/>
            <person name="Lang D."/>
            <person name="Vosolsobe S."/>
            <person name="Rombauts S."/>
            <person name="Wilhelmsson P.K.I."/>
            <person name="Janitza P."/>
            <person name="Kern R."/>
            <person name="Heyl A."/>
            <person name="Rumpler F."/>
            <person name="Villalobos L.I.A.C."/>
            <person name="Clay J.M."/>
            <person name="Skokan R."/>
            <person name="Toyoda A."/>
            <person name="Suzuki Y."/>
            <person name="Kagoshima H."/>
            <person name="Schijlen E."/>
            <person name="Tajeshwar N."/>
            <person name="Catarino B."/>
            <person name="Hetherington A.J."/>
            <person name="Saltykova A."/>
            <person name="Bonnot C."/>
            <person name="Breuninger H."/>
            <person name="Symeonidi A."/>
            <person name="Radhakrishnan G.V."/>
            <person name="Van Nieuwerburgh F."/>
            <person name="Deforce D."/>
            <person name="Chang C."/>
            <person name="Karol K.G."/>
            <person name="Hedrich R."/>
            <person name="Ulvskov P."/>
            <person name="Glockner G."/>
            <person name="Delwiche C.F."/>
            <person name="Petrasek J."/>
            <person name="Van de Peer Y."/>
            <person name="Friml J."/>
            <person name="Beilby M."/>
            <person name="Dolan L."/>
            <person name="Kohara Y."/>
            <person name="Sugano S."/>
            <person name="Fujiyama A."/>
            <person name="Delaux P.-M."/>
            <person name="Quint M."/>
            <person name="TheiBen G."/>
            <person name="Hagemann M."/>
            <person name="Harholt J."/>
            <person name="Dunand C."/>
            <person name="Zachgo S."/>
            <person name="Langdale J."/>
            <person name="Maumus F."/>
            <person name="Straeten D.V.D."/>
            <person name="Gould S.B."/>
            <person name="Rensing S.A."/>
        </authorList>
    </citation>
    <scope>NUCLEOTIDE SEQUENCE [LARGE SCALE GENOMIC DNA]</scope>
    <source>
        <strain evidence="2 3">S276</strain>
    </source>
</reference>
<dbReference type="SUPFAM" id="SSF55724">
    <property type="entry name" value="Mog1p/PsbP-like"/>
    <property type="match status" value="1"/>
</dbReference>
<evidence type="ECO:0000259" key="1">
    <source>
        <dbReference type="Pfam" id="PF01789"/>
    </source>
</evidence>
<keyword evidence="3" id="KW-1185">Reference proteome</keyword>
<name>A0A388K1E7_CHABU</name>
<dbReference type="OMA" id="YYQYEVE"/>
<dbReference type="PANTHER" id="PTHR31407">
    <property type="match status" value="1"/>
</dbReference>
<evidence type="ECO:0000313" key="2">
    <source>
        <dbReference type="EMBL" id="GBG63857.1"/>
    </source>
</evidence>
<dbReference type="InterPro" id="IPR002683">
    <property type="entry name" value="PsbP_C"/>
</dbReference>
<dbReference type="GO" id="GO:0015979">
    <property type="term" value="P:photosynthesis"/>
    <property type="evidence" value="ECO:0007669"/>
    <property type="project" value="InterPro"/>
</dbReference>
<dbReference type="InterPro" id="IPR016123">
    <property type="entry name" value="Mog1/PsbP_a/b/a-sand"/>
</dbReference>
<dbReference type="OrthoDB" id="496416at2759"/>
<dbReference type="Proteomes" id="UP000265515">
    <property type="component" value="Unassembled WGS sequence"/>
</dbReference>
<dbReference type="EMBL" id="BFEA01000043">
    <property type="protein sequence ID" value="GBG63857.1"/>
    <property type="molecule type" value="Genomic_DNA"/>
</dbReference>
<dbReference type="GO" id="GO:0005509">
    <property type="term" value="F:calcium ion binding"/>
    <property type="evidence" value="ECO:0007669"/>
    <property type="project" value="InterPro"/>
</dbReference>
<sequence length="124" mass="14196">MGTKQIRSDKITYDVIDELTKEASSAELGDNAEIEKVGDPQKVIYAFGPEVTGENVEGKVREMSVQKYNGRTYYQYYLEVPQHLLVNVTAGGNRLYIFSIRANGRQWKREEESLRQINDSFRVG</sequence>
<accession>A0A388K1E7</accession>
<dbReference type="Gene3D" id="3.40.1000.10">
    <property type="entry name" value="Mog1/PsbP, alpha/beta/alpha sandwich"/>
    <property type="match status" value="1"/>
</dbReference>
<gene>
    <name evidence="2" type="ORF">CBR_g39641</name>
</gene>
<feature type="domain" description="PsbP C-terminal" evidence="1">
    <location>
        <begin position="28"/>
        <end position="123"/>
    </location>
</feature>
<dbReference type="PANTHER" id="PTHR31407:SF38">
    <property type="entry name" value="PSBP DOMAIN-CONTAINING PROTEIN 4, CHLOROPLASTIC"/>
    <property type="match status" value="1"/>
</dbReference>
<dbReference type="Pfam" id="PF01789">
    <property type="entry name" value="PsbP"/>
    <property type="match status" value="1"/>
</dbReference>
<dbReference type="AlphaFoldDB" id="A0A388K1E7"/>
<dbReference type="STRING" id="69332.A0A388K1E7"/>
<comment type="caution">
    <text evidence="2">The sequence shown here is derived from an EMBL/GenBank/DDBJ whole genome shotgun (WGS) entry which is preliminary data.</text>
</comment>